<name>A0A7C2NWP6_9PLAN</name>
<dbReference type="GO" id="GO:0003841">
    <property type="term" value="F:1-acylglycerol-3-phosphate O-acyltransferase activity"/>
    <property type="evidence" value="ECO:0007669"/>
    <property type="project" value="TreeGrafter"/>
</dbReference>
<proteinExistence type="predicted"/>
<dbReference type="GO" id="GO:0006654">
    <property type="term" value="P:phosphatidic acid biosynthetic process"/>
    <property type="evidence" value="ECO:0007669"/>
    <property type="project" value="TreeGrafter"/>
</dbReference>
<keyword evidence="2 5" id="KW-0808">Transferase</keyword>
<organism evidence="5">
    <name type="scientific">Schlesneria paludicola</name>
    <dbReference type="NCBI Taxonomy" id="360056"/>
    <lineage>
        <taxon>Bacteria</taxon>
        <taxon>Pseudomonadati</taxon>
        <taxon>Planctomycetota</taxon>
        <taxon>Planctomycetia</taxon>
        <taxon>Planctomycetales</taxon>
        <taxon>Planctomycetaceae</taxon>
        <taxon>Schlesneria</taxon>
    </lineage>
</organism>
<evidence type="ECO:0000256" key="3">
    <source>
        <dbReference type="ARBA" id="ARBA00023315"/>
    </source>
</evidence>
<comment type="caution">
    <text evidence="5">The sequence shown here is derived from an EMBL/GenBank/DDBJ whole genome shotgun (WGS) entry which is preliminary data.</text>
</comment>
<dbReference type="CDD" id="cd07989">
    <property type="entry name" value="LPLAT_AGPAT-like"/>
    <property type="match status" value="1"/>
</dbReference>
<dbReference type="PANTHER" id="PTHR10434">
    <property type="entry name" value="1-ACYL-SN-GLYCEROL-3-PHOSPHATE ACYLTRANSFERASE"/>
    <property type="match status" value="1"/>
</dbReference>
<dbReference type="SMART" id="SM00563">
    <property type="entry name" value="PlsC"/>
    <property type="match status" value="1"/>
</dbReference>
<feature type="domain" description="Phospholipid/glycerol acyltransferase" evidence="4">
    <location>
        <begin position="47"/>
        <end position="159"/>
    </location>
</feature>
<dbReference type="PANTHER" id="PTHR10434:SF11">
    <property type="entry name" value="1-ACYL-SN-GLYCEROL-3-PHOSPHATE ACYLTRANSFERASE"/>
    <property type="match status" value="1"/>
</dbReference>
<reference evidence="5" key="1">
    <citation type="journal article" date="2020" name="mSystems">
        <title>Genome- and Community-Level Interaction Insights into Carbon Utilization and Element Cycling Functions of Hydrothermarchaeota in Hydrothermal Sediment.</title>
        <authorList>
            <person name="Zhou Z."/>
            <person name="Liu Y."/>
            <person name="Xu W."/>
            <person name="Pan J."/>
            <person name="Luo Z.H."/>
            <person name="Li M."/>
        </authorList>
    </citation>
    <scope>NUCLEOTIDE SEQUENCE [LARGE SCALE GENOMIC DNA]</scope>
    <source>
        <strain evidence="5">SpSt-339</strain>
    </source>
</reference>
<dbReference type="InterPro" id="IPR002123">
    <property type="entry name" value="Plipid/glycerol_acylTrfase"/>
</dbReference>
<accession>A0A7C2NWP6</accession>
<protein>
    <submittedName>
        <fullName evidence="5">1-acyl-sn-glycerol-3-phosphate acyltransferase</fullName>
    </submittedName>
</protein>
<comment type="pathway">
    <text evidence="1">Lipid metabolism.</text>
</comment>
<evidence type="ECO:0000256" key="1">
    <source>
        <dbReference type="ARBA" id="ARBA00005189"/>
    </source>
</evidence>
<gene>
    <name evidence="5" type="ORF">ENQ76_13485</name>
</gene>
<evidence type="ECO:0000313" key="5">
    <source>
        <dbReference type="EMBL" id="HEN16468.1"/>
    </source>
</evidence>
<evidence type="ECO:0000259" key="4">
    <source>
        <dbReference type="SMART" id="SM00563"/>
    </source>
</evidence>
<evidence type="ECO:0000256" key="2">
    <source>
        <dbReference type="ARBA" id="ARBA00022679"/>
    </source>
</evidence>
<dbReference type="EMBL" id="DSOK01000371">
    <property type="protein sequence ID" value="HEN16468.1"/>
    <property type="molecule type" value="Genomic_DNA"/>
</dbReference>
<dbReference type="AlphaFoldDB" id="A0A7C2NWP6"/>
<sequence>MPDAHHLPDPIARNAHWRTIQFVLQNVFCFWLGYRARGLEHLPDGGALLLINHQSFLDPLLVGLPLKRPVSYLARDNLFRVPVVGHILRNTYVMPINREAASTASLREAIRRIEHGFYVGLFPEGTRTRDGHVGELKPGFLALLRRTDAPVIPVGIAGAFEAFPKGTPFPLPGRIRVVFGEPSDREQLAAYGKEREADLLQQVRQRIVACVAEAQAWRDETTKAGVAAASDPS</sequence>
<dbReference type="Pfam" id="PF01553">
    <property type="entry name" value="Acyltransferase"/>
    <property type="match status" value="1"/>
</dbReference>
<keyword evidence="3 5" id="KW-0012">Acyltransferase</keyword>
<dbReference type="SUPFAM" id="SSF69593">
    <property type="entry name" value="Glycerol-3-phosphate (1)-acyltransferase"/>
    <property type="match status" value="1"/>
</dbReference>